<dbReference type="RefSeq" id="XP_022834998.1">
    <property type="nucleotide sequence ID" value="XM_022979230.1"/>
</dbReference>
<evidence type="ECO:0000313" key="3">
    <source>
        <dbReference type="RefSeq" id="XP_022834998.1"/>
    </source>
</evidence>
<feature type="region of interest" description="Disordered" evidence="1">
    <location>
        <begin position="66"/>
        <end position="99"/>
    </location>
</feature>
<sequence length="147" mass="17007">MEPVPSTSFDMSQRHDHDEPLENILSSMFTPEHNMPSPDYEMQTQEVLNDEDLYGILLGDCDNLLNEEMDEDEDNHPHEEDEDDTIEQPGHDWSIGNPHRQNVLDFQKQTGLKVDNLSTVKVQLLDSTKYPSTANVQLLDFFFPLFE</sequence>
<reference evidence="3" key="1">
    <citation type="submission" date="2025-08" db="UniProtKB">
        <authorList>
            <consortium name="RefSeq"/>
        </authorList>
    </citation>
    <scope>IDENTIFICATION</scope>
    <source>
        <strain evidence="3">Ishihara</strain>
        <tissue evidence="3">Whole body</tissue>
    </source>
</reference>
<accession>A0A9J7ETD3</accession>
<feature type="compositionally biased region" description="Polar residues" evidence="1">
    <location>
        <begin position="1"/>
        <end position="11"/>
    </location>
</feature>
<protein>
    <submittedName>
        <fullName evidence="3">Uncharacterized protein LOC111362538</fullName>
    </submittedName>
</protein>
<evidence type="ECO:0000313" key="2">
    <source>
        <dbReference type="Proteomes" id="UP000301870"/>
    </source>
</evidence>
<feature type="region of interest" description="Disordered" evidence="1">
    <location>
        <begin position="1"/>
        <end position="20"/>
    </location>
</feature>
<dbReference type="GeneID" id="111362538"/>
<proteinExistence type="predicted"/>
<feature type="compositionally biased region" description="Acidic residues" evidence="1">
    <location>
        <begin position="66"/>
        <end position="86"/>
    </location>
</feature>
<evidence type="ECO:0000256" key="1">
    <source>
        <dbReference type="SAM" id="MobiDB-lite"/>
    </source>
</evidence>
<dbReference type="KEGG" id="sliu:111362538"/>
<dbReference type="AlphaFoldDB" id="A0A9J7ETD3"/>
<dbReference type="Proteomes" id="UP000301870">
    <property type="component" value="Unplaced"/>
</dbReference>
<name>A0A9J7ETD3_SPOLT</name>
<dbReference type="OrthoDB" id="118105at2759"/>
<keyword evidence="2" id="KW-1185">Reference proteome</keyword>
<organism evidence="2 3">
    <name type="scientific">Spodoptera litura</name>
    <name type="common">Asian cotton leafworm</name>
    <dbReference type="NCBI Taxonomy" id="69820"/>
    <lineage>
        <taxon>Eukaryota</taxon>
        <taxon>Metazoa</taxon>
        <taxon>Ecdysozoa</taxon>
        <taxon>Arthropoda</taxon>
        <taxon>Hexapoda</taxon>
        <taxon>Insecta</taxon>
        <taxon>Pterygota</taxon>
        <taxon>Neoptera</taxon>
        <taxon>Endopterygota</taxon>
        <taxon>Lepidoptera</taxon>
        <taxon>Glossata</taxon>
        <taxon>Ditrysia</taxon>
        <taxon>Noctuoidea</taxon>
        <taxon>Noctuidae</taxon>
        <taxon>Amphipyrinae</taxon>
        <taxon>Spodoptera</taxon>
    </lineage>
</organism>
<gene>
    <name evidence="3" type="primary">LOC111362538</name>
</gene>